<dbReference type="InterPro" id="IPR006785">
    <property type="entry name" value="Pex14_N"/>
</dbReference>
<evidence type="ECO:0000256" key="10">
    <source>
        <dbReference type="RuleBase" id="RU367032"/>
    </source>
</evidence>
<organism evidence="14 15">
    <name type="scientific">Aphidius gifuensis</name>
    <name type="common">Parasitoid wasp</name>
    <dbReference type="NCBI Taxonomy" id="684658"/>
    <lineage>
        <taxon>Eukaryota</taxon>
        <taxon>Metazoa</taxon>
        <taxon>Ecdysozoa</taxon>
        <taxon>Arthropoda</taxon>
        <taxon>Hexapoda</taxon>
        <taxon>Insecta</taxon>
        <taxon>Pterygota</taxon>
        <taxon>Neoptera</taxon>
        <taxon>Endopterygota</taxon>
        <taxon>Hymenoptera</taxon>
        <taxon>Apocrita</taxon>
        <taxon>Ichneumonoidea</taxon>
        <taxon>Braconidae</taxon>
        <taxon>Aphidiinae</taxon>
        <taxon>Aphidius</taxon>
    </lineage>
</organism>
<evidence type="ECO:0000256" key="7">
    <source>
        <dbReference type="ARBA" id="ARBA00029502"/>
    </source>
</evidence>
<evidence type="ECO:0000256" key="3">
    <source>
        <dbReference type="ARBA" id="ARBA00022927"/>
    </source>
</evidence>
<dbReference type="Gene3D" id="1.10.10.10">
    <property type="entry name" value="Winged helix-like DNA-binding domain superfamily/Winged helix DNA-binding domain"/>
    <property type="match status" value="1"/>
</dbReference>
<feature type="compositionally biased region" description="Basic and acidic residues" evidence="11">
    <location>
        <begin position="224"/>
        <end position="234"/>
    </location>
</feature>
<evidence type="ECO:0000313" key="14">
    <source>
        <dbReference type="EMBL" id="KAF7992829.1"/>
    </source>
</evidence>
<dbReference type="OrthoDB" id="441517at2759"/>
<dbReference type="InterPro" id="IPR036388">
    <property type="entry name" value="WH-like_DNA-bd_sf"/>
</dbReference>
<keyword evidence="2 10" id="KW-0813">Transport</keyword>
<keyword evidence="3 10" id="KW-0653">Protein transport</keyword>
<evidence type="ECO:0000256" key="4">
    <source>
        <dbReference type="ARBA" id="ARBA00023010"/>
    </source>
</evidence>
<comment type="function">
    <text evidence="10">Component of the PEX13-PEX14 docking complex, a translocon channel that specifically mediates the import of peroxisomal cargo proteins bound to PEX5 receptor. The PEX13-PEX14 docking complex forms a large import pore which can be opened to a diameter of about 9 nm. Mechanistically, PEX5 receptor along with cargo proteins associates with the PEX14 subunit of the PEX13-PEX14 docking complex in the cytosol, leading to the insertion of the receptor into the organelle membrane with the concomitant translocation of the cargo into the peroxisome matrix.</text>
</comment>
<evidence type="ECO:0000313" key="15">
    <source>
        <dbReference type="Proteomes" id="UP000639338"/>
    </source>
</evidence>
<dbReference type="GO" id="GO:0016560">
    <property type="term" value="P:protein import into peroxisome matrix, docking"/>
    <property type="evidence" value="ECO:0007669"/>
    <property type="project" value="UniProtKB-UniRule"/>
</dbReference>
<keyword evidence="15" id="KW-1185">Reference proteome</keyword>
<feature type="transmembrane region" description="Helical" evidence="12">
    <location>
        <begin position="104"/>
        <end position="123"/>
    </location>
</feature>
<keyword evidence="6 10" id="KW-0576">Peroxisome</keyword>
<feature type="compositionally biased region" description="Low complexity" evidence="11">
    <location>
        <begin position="236"/>
        <end position="247"/>
    </location>
</feature>
<dbReference type="EMBL" id="JACMRX010000003">
    <property type="protein sequence ID" value="KAF7992829.1"/>
    <property type="molecule type" value="Genomic_DNA"/>
</dbReference>
<dbReference type="PANTHER" id="PTHR23058">
    <property type="entry name" value="PEROXISOMAL MEMBRANE PROTEIN PEX14"/>
    <property type="match status" value="1"/>
</dbReference>
<protein>
    <recommendedName>
        <fullName evidence="7 10">Peroxisomal membrane protein PEX14</fullName>
    </recommendedName>
    <alternativeName>
        <fullName evidence="8 10">Peroxin-14</fullName>
    </alternativeName>
</protein>
<keyword evidence="5 10" id="KW-0472">Membrane</keyword>
<name>A0A834XX85_APHGI</name>
<keyword evidence="4" id="KW-0811">Translocation</keyword>
<feature type="region of interest" description="Disordered" evidence="11">
    <location>
        <begin position="217"/>
        <end position="257"/>
    </location>
</feature>
<dbReference type="Proteomes" id="UP000639338">
    <property type="component" value="Unassembled WGS sequence"/>
</dbReference>
<reference evidence="14 15" key="1">
    <citation type="submission" date="2020-08" db="EMBL/GenBank/DDBJ databases">
        <title>Aphidius gifuensis genome sequencing and assembly.</title>
        <authorList>
            <person name="Du Z."/>
        </authorList>
    </citation>
    <scope>NUCLEOTIDE SEQUENCE [LARGE SCALE GENOMIC DNA]</scope>
    <source>
        <strain evidence="14">YNYX2018</strain>
        <tissue evidence="14">Adults</tissue>
    </source>
</reference>
<evidence type="ECO:0000256" key="12">
    <source>
        <dbReference type="SAM" id="Phobius"/>
    </source>
</evidence>
<keyword evidence="12" id="KW-1133">Transmembrane helix</keyword>
<evidence type="ECO:0000259" key="13">
    <source>
        <dbReference type="Pfam" id="PF04695"/>
    </source>
</evidence>
<dbReference type="InterPro" id="IPR025655">
    <property type="entry name" value="PEX14"/>
</dbReference>
<feature type="domain" description="Peroxisome membrane anchor protein Pex14p N-terminal" evidence="13">
    <location>
        <begin position="15"/>
        <end position="58"/>
    </location>
</feature>
<dbReference type="GO" id="GO:1990429">
    <property type="term" value="C:peroxisomal importomer complex"/>
    <property type="evidence" value="ECO:0007669"/>
    <property type="project" value="TreeGrafter"/>
</dbReference>
<evidence type="ECO:0000256" key="8">
    <source>
        <dbReference type="ARBA" id="ARBA00029691"/>
    </source>
</evidence>
<evidence type="ECO:0000256" key="6">
    <source>
        <dbReference type="ARBA" id="ARBA00023140"/>
    </source>
</evidence>
<proteinExistence type="inferred from homology"/>
<dbReference type="GO" id="GO:0005778">
    <property type="term" value="C:peroxisomal membrane"/>
    <property type="evidence" value="ECO:0007669"/>
    <property type="project" value="UniProtKB-SubCell"/>
</dbReference>
<dbReference type="PANTHER" id="PTHR23058:SF0">
    <property type="entry name" value="PEROXISOMAL MEMBRANE PROTEIN PEX14"/>
    <property type="match status" value="1"/>
</dbReference>
<keyword evidence="12" id="KW-0812">Transmembrane</keyword>
<evidence type="ECO:0000256" key="9">
    <source>
        <dbReference type="ARBA" id="ARBA00046271"/>
    </source>
</evidence>
<sequence length="257" mass="29455">MTTEQDTDNNNLVSRDKIINAAVSFLRNEKIIDTPYKKKEQFLKSKGLTDEEIKQAFAIANVEIANMNKNKFTSISIPNNYQNTYPSFYHHEIYQPTILHKIRLYFNTAAFVGTTFYCVYWFYKKFIEPLLFGRKKVETINDKVIQLDKNVKTSVKEIKDSVVKIESSVKKLLTNVPTDPTVQHLIRELKQDLASLKGLLLSRKQFPSAPASIPAWQIEAGVQNREKSREREDDAGSGSSTNNSDSSLEMIREDPPK</sequence>
<evidence type="ECO:0000256" key="11">
    <source>
        <dbReference type="SAM" id="MobiDB-lite"/>
    </source>
</evidence>
<evidence type="ECO:0000256" key="5">
    <source>
        <dbReference type="ARBA" id="ARBA00023136"/>
    </source>
</evidence>
<evidence type="ECO:0000256" key="1">
    <source>
        <dbReference type="ARBA" id="ARBA00005443"/>
    </source>
</evidence>
<comment type="similarity">
    <text evidence="1 10">Belongs to the peroxin-14 family.</text>
</comment>
<evidence type="ECO:0000256" key="2">
    <source>
        <dbReference type="ARBA" id="ARBA00022448"/>
    </source>
</evidence>
<dbReference type="AlphaFoldDB" id="A0A834XX85"/>
<comment type="subcellular location">
    <subcellularLocation>
        <location evidence="9 10">Peroxisome membrane</location>
    </subcellularLocation>
</comment>
<accession>A0A834XX85</accession>
<gene>
    <name evidence="14" type="ORF">HCN44_005173</name>
</gene>
<dbReference type="Pfam" id="PF04695">
    <property type="entry name" value="Pex14_N"/>
    <property type="match status" value="1"/>
</dbReference>
<dbReference type="GO" id="GO:0005102">
    <property type="term" value="F:signaling receptor binding"/>
    <property type="evidence" value="ECO:0007669"/>
    <property type="project" value="TreeGrafter"/>
</dbReference>
<comment type="caution">
    <text evidence="14">The sequence shown here is derived from an EMBL/GenBank/DDBJ whole genome shotgun (WGS) entry which is preliminary data.</text>
</comment>